<evidence type="ECO:0000259" key="6">
    <source>
        <dbReference type="PROSITE" id="PS50249"/>
    </source>
</evidence>
<evidence type="ECO:0000256" key="2">
    <source>
        <dbReference type="ARBA" id="ARBA00022723"/>
    </source>
</evidence>
<dbReference type="GO" id="GO:0008235">
    <property type="term" value="F:metalloexopeptidase activity"/>
    <property type="evidence" value="ECO:0007669"/>
    <property type="project" value="TreeGrafter"/>
</dbReference>
<feature type="domain" description="MPN" evidence="6">
    <location>
        <begin position="1"/>
        <end position="120"/>
    </location>
</feature>
<evidence type="ECO:0000313" key="7">
    <source>
        <dbReference type="EMBL" id="KPL57618.1"/>
    </source>
</evidence>
<gene>
    <name evidence="7" type="ORF">AM506_21240</name>
</gene>
<evidence type="ECO:0000256" key="3">
    <source>
        <dbReference type="ARBA" id="ARBA00022801"/>
    </source>
</evidence>
<dbReference type="InterPro" id="IPR051929">
    <property type="entry name" value="VirAsm_ModProt"/>
</dbReference>
<keyword evidence="4" id="KW-0862">Zinc</keyword>
<dbReference type="AlphaFoldDB" id="A0A0N8GG63"/>
<name>A0A0N8GG63_9BACI</name>
<dbReference type="EMBL" id="LIXZ01000037">
    <property type="protein sequence ID" value="KPL57618.1"/>
    <property type="molecule type" value="Genomic_DNA"/>
</dbReference>
<dbReference type="GO" id="GO:0006508">
    <property type="term" value="P:proteolysis"/>
    <property type="evidence" value="ECO:0007669"/>
    <property type="project" value="UniProtKB-KW"/>
</dbReference>
<sequence>MMLEVKKDLPNESCGLISGKENRCLTVWPMQNMEATPYSFAINPDEQELVLSRIHERNETFVGIYHSHPFGKPVPSKDDVTFSVYSEAYYFIASVGGKEEELCCYKINMGKVKHIDIKIV</sequence>
<dbReference type="PROSITE" id="PS50249">
    <property type="entry name" value="MPN"/>
    <property type="match status" value="1"/>
</dbReference>
<comment type="caution">
    <text evidence="7">The sequence shown here is derived from an EMBL/GenBank/DDBJ whole genome shotgun (WGS) entry which is preliminary data.</text>
</comment>
<dbReference type="PANTHER" id="PTHR34858">
    <property type="entry name" value="CYSO-CYSTEINE PEPTIDASE"/>
    <property type="match status" value="1"/>
</dbReference>
<evidence type="ECO:0000256" key="1">
    <source>
        <dbReference type="ARBA" id="ARBA00022670"/>
    </source>
</evidence>
<reference evidence="7 8" key="1">
    <citation type="submission" date="2015-08" db="EMBL/GenBank/DDBJ databases">
        <title>Draft Genome Sequence of Bacillus vietnamensis UCD-SED5.</title>
        <authorList>
            <person name="Lee R.D."/>
            <person name="Jospin G."/>
            <person name="Lang J.M."/>
            <person name="Coil D.A."/>
            <person name="Eisen J.A."/>
        </authorList>
    </citation>
    <scope>NUCLEOTIDE SEQUENCE [LARGE SCALE GENOMIC DNA]</scope>
    <source>
        <strain evidence="7 8">UCD-SED5</strain>
    </source>
</reference>
<dbReference type="CDD" id="cd08070">
    <property type="entry name" value="MPN_like"/>
    <property type="match status" value="1"/>
</dbReference>
<dbReference type="PANTHER" id="PTHR34858:SF1">
    <property type="entry name" value="CYSO-CYSTEINE PEPTIDASE"/>
    <property type="match status" value="1"/>
</dbReference>
<dbReference type="Pfam" id="PF14464">
    <property type="entry name" value="Prok-JAB"/>
    <property type="match status" value="1"/>
</dbReference>
<dbReference type="Gene3D" id="3.40.140.10">
    <property type="entry name" value="Cytidine Deaminase, domain 2"/>
    <property type="match status" value="1"/>
</dbReference>
<dbReference type="Proteomes" id="UP000050398">
    <property type="component" value="Unassembled WGS sequence"/>
</dbReference>
<evidence type="ECO:0000256" key="4">
    <source>
        <dbReference type="ARBA" id="ARBA00022833"/>
    </source>
</evidence>
<protein>
    <recommendedName>
        <fullName evidence="6">MPN domain-containing protein</fullName>
    </recommendedName>
</protein>
<evidence type="ECO:0000256" key="5">
    <source>
        <dbReference type="ARBA" id="ARBA00023049"/>
    </source>
</evidence>
<dbReference type="InterPro" id="IPR037518">
    <property type="entry name" value="MPN"/>
</dbReference>
<keyword evidence="1" id="KW-0645">Protease</keyword>
<accession>A0A0N8GG63</accession>
<organism evidence="7 8">
    <name type="scientific">Rossellomorea vietnamensis</name>
    <dbReference type="NCBI Taxonomy" id="218284"/>
    <lineage>
        <taxon>Bacteria</taxon>
        <taxon>Bacillati</taxon>
        <taxon>Bacillota</taxon>
        <taxon>Bacilli</taxon>
        <taxon>Bacillales</taxon>
        <taxon>Bacillaceae</taxon>
        <taxon>Rossellomorea</taxon>
    </lineage>
</organism>
<dbReference type="SUPFAM" id="SSF102712">
    <property type="entry name" value="JAB1/MPN domain"/>
    <property type="match status" value="1"/>
</dbReference>
<keyword evidence="5" id="KW-0482">Metalloprotease</keyword>
<evidence type="ECO:0000313" key="8">
    <source>
        <dbReference type="Proteomes" id="UP000050398"/>
    </source>
</evidence>
<dbReference type="PATRIC" id="fig|218284.4.peg.3052"/>
<dbReference type="InterPro" id="IPR028090">
    <property type="entry name" value="JAB_dom_prok"/>
</dbReference>
<keyword evidence="2" id="KW-0479">Metal-binding</keyword>
<dbReference type="GO" id="GO:0008270">
    <property type="term" value="F:zinc ion binding"/>
    <property type="evidence" value="ECO:0007669"/>
    <property type="project" value="TreeGrafter"/>
</dbReference>
<proteinExistence type="predicted"/>
<keyword evidence="3" id="KW-0378">Hydrolase</keyword>